<evidence type="ECO:0008006" key="3">
    <source>
        <dbReference type="Google" id="ProtNLM"/>
    </source>
</evidence>
<dbReference type="KEGG" id="acan:ACA1_048090"/>
<gene>
    <name evidence="1" type="ORF">ACA1_048090</name>
</gene>
<dbReference type="Proteomes" id="UP000011083">
    <property type="component" value="Unassembled WGS sequence"/>
</dbReference>
<protein>
    <recommendedName>
        <fullName evidence="3">Proteasome assembly chaperone 2</fullName>
    </recommendedName>
</protein>
<evidence type="ECO:0000313" key="2">
    <source>
        <dbReference type="Proteomes" id="UP000011083"/>
    </source>
</evidence>
<dbReference type="GeneID" id="14911473"/>
<evidence type="ECO:0000313" key="1">
    <source>
        <dbReference type="EMBL" id="ELR11020.1"/>
    </source>
</evidence>
<reference evidence="1 2" key="1">
    <citation type="journal article" date="2013" name="Genome Biol.">
        <title>Genome of Acanthamoeba castellanii highlights extensive lateral gene transfer and early evolution of tyrosine kinase signaling.</title>
        <authorList>
            <person name="Clarke M."/>
            <person name="Lohan A.J."/>
            <person name="Liu B."/>
            <person name="Lagkouvardos I."/>
            <person name="Roy S."/>
            <person name="Zafar N."/>
            <person name="Bertelli C."/>
            <person name="Schilde C."/>
            <person name="Kianianmomeni A."/>
            <person name="Burglin T.R."/>
            <person name="Frech C."/>
            <person name="Turcotte B."/>
            <person name="Kopec K.O."/>
            <person name="Synnott J.M."/>
            <person name="Choo C."/>
            <person name="Paponov I."/>
            <person name="Finkler A."/>
            <person name="Soon Heng Tan C."/>
            <person name="Hutchins A.P."/>
            <person name="Weinmeier T."/>
            <person name="Rattei T."/>
            <person name="Chu J.S."/>
            <person name="Gimenez G."/>
            <person name="Irimia M."/>
            <person name="Rigden D.J."/>
            <person name="Fitzpatrick D.A."/>
            <person name="Lorenzo-Morales J."/>
            <person name="Bateman A."/>
            <person name="Chiu C.H."/>
            <person name="Tang P."/>
            <person name="Hegemann P."/>
            <person name="Fromm H."/>
            <person name="Raoult D."/>
            <person name="Greub G."/>
            <person name="Miranda-Saavedra D."/>
            <person name="Chen N."/>
            <person name="Nash P."/>
            <person name="Ginger M.L."/>
            <person name="Horn M."/>
            <person name="Schaap P."/>
            <person name="Caler L."/>
            <person name="Loftus B."/>
        </authorList>
    </citation>
    <scope>NUCLEOTIDE SEQUENCE [LARGE SCALE GENOMIC DNA]</scope>
    <source>
        <strain evidence="1 2">Neff</strain>
    </source>
</reference>
<dbReference type="OrthoDB" id="17536at2759"/>
<dbReference type="PANTHER" id="PTHR37227:SF2">
    <property type="entry name" value="OS01G0219000 PROTEIN"/>
    <property type="match status" value="1"/>
</dbReference>
<proteinExistence type="predicted"/>
<sequence length="225" mass="23810">LIVGLYGAGSAFVSCAFADRLQSPAARVVLPPAKEGGKSEDVATVHQVDDATLLVVGLKAIPADRAFAFTRLLYQHLPAPEETLILHSLGRHEFHSSSDAYSSSTFRLLETRASRQKRESSQTKPPCAYLEVPNMVEGAAAAIVSHLERRGQVGRLMVSVLGEEPGGRLGLEAVQGFAEVLNTSGGGDSLLALTDAQRAQAASAYPAAVKAFNARLSLPKTSIFL</sequence>
<keyword evidence="2" id="KW-1185">Reference proteome</keyword>
<organism evidence="1 2">
    <name type="scientific">Acanthamoeba castellanii (strain ATCC 30010 / Neff)</name>
    <dbReference type="NCBI Taxonomy" id="1257118"/>
    <lineage>
        <taxon>Eukaryota</taxon>
        <taxon>Amoebozoa</taxon>
        <taxon>Discosea</taxon>
        <taxon>Longamoebia</taxon>
        <taxon>Centramoebida</taxon>
        <taxon>Acanthamoebidae</taxon>
        <taxon>Acanthamoeba</taxon>
    </lineage>
</organism>
<dbReference type="EMBL" id="KB008164">
    <property type="protein sequence ID" value="ELR11020.1"/>
    <property type="molecule type" value="Genomic_DNA"/>
</dbReference>
<feature type="non-terminal residue" evidence="1">
    <location>
        <position position="1"/>
    </location>
</feature>
<accession>L8GCY3</accession>
<dbReference type="PANTHER" id="PTHR37227">
    <property type="entry name" value="OS01G0219000 PROTEIN"/>
    <property type="match status" value="1"/>
</dbReference>
<dbReference type="AlphaFoldDB" id="L8GCY3"/>
<dbReference type="RefSeq" id="XP_004333033.1">
    <property type="nucleotide sequence ID" value="XM_004332985.1"/>
</dbReference>
<name>L8GCY3_ACACF</name>
<dbReference type="VEuPathDB" id="AmoebaDB:ACA1_048090"/>